<dbReference type="InterPro" id="IPR013022">
    <property type="entry name" value="Xyl_isomerase-like_TIM-brl"/>
</dbReference>
<dbReference type="AlphaFoldDB" id="A0A7I8DK34"/>
<name>A0A7I8DK34_9FIRM</name>
<dbReference type="Proteomes" id="UP000515703">
    <property type="component" value="Chromosome"/>
</dbReference>
<feature type="domain" description="Xylose isomerase-like TIM barrel" evidence="1">
    <location>
        <begin position="19"/>
        <end position="258"/>
    </location>
</feature>
<dbReference type="Pfam" id="PF01261">
    <property type="entry name" value="AP_endonuc_2"/>
    <property type="match status" value="1"/>
</dbReference>
<sequence length="261" mass="30529">MDYGMPTLIEFDTLQENAALCHDLGLKFIELNMNLPQYTEEAVRNVDFLTEISRQYGIYYTIHLDENMNVCDFNNRVADAYEETVYETLKAAIKLEVPLINMHMHKGVYITLPDKKEFLFDKYKDRYLEKIERFGKCCSEIIGDRKLVISIENTDGYKSFQREGIDRLLQYPVFTLTWDIGHSHAAKDMDEAYILLHREKLKHFHIHDALGLQNHLTLGSGEIDLFGRLKTAEDTKSRCVLETKTAWSLTESVKWLKENKF</sequence>
<organism evidence="2 3">
    <name type="scientific">Anaerocolumna chitinilytica</name>
    <dbReference type="NCBI Taxonomy" id="1727145"/>
    <lineage>
        <taxon>Bacteria</taxon>
        <taxon>Bacillati</taxon>
        <taxon>Bacillota</taxon>
        <taxon>Clostridia</taxon>
        <taxon>Lachnospirales</taxon>
        <taxon>Lachnospiraceae</taxon>
        <taxon>Anaerocolumna</taxon>
    </lineage>
</organism>
<keyword evidence="3" id="KW-1185">Reference proteome</keyword>
<evidence type="ECO:0000313" key="3">
    <source>
        <dbReference type="Proteomes" id="UP000515703"/>
    </source>
</evidence>
<dbReference type="KEGG" id="acht:bsdcttw_18640"/>
<dbReference type="InterPro" id="IPR036237">
    <property type="entry name" value="Xyl_isomerase-like_sf"/>
</dbReference>
<evidence type="ECO:0000259" key="1">
    <source>
        <dbReference type="Pfam" id="PF01261"/>
    </source>
</evidence>
<dbReference type="RefSeq" id="WP_185259128.1">
    <property type="nucleotide sequence ID" value="NZ_AP023368.1"/>
</dbReference>
<dbReference type="EMBL" id="AP023368">
    <property type="protein sequence ID" value="BCJ98823.1"/>
    <property type="molecule type" value="Genomic_DNA"/>
</dbReference>
<gene>
    <name evidence="2" type="ORF">bsdcttw_18640</name>
</gene>
<proteinExistence type="predicted"/>
<protein>
    <recommendedName>
        <fullName evidence="1">Xylose isomerase-like TIM barrel domain-containing protein</fullName>
    </recommendedName>
</protein>
<evidence type="ECO:0000313" key="2">
    <source>
        <dbReference type="EMBL" id="BCJ98823.1"/>
    </source>
</evidence>
<reference evidence="2 3" key="1">
    <citation type="submission" date="2020-08" db="EMBL/GenBank/DDBJ databases">
        <title>Draft genome sequencing of an Anaerocolumna strain isolated from anoxic soil subjected to BSD treatment.</title>
        <authorList>
            <person name="Uek A."/>
            <person name="Tonouchi A."/>
        </authorList>
    </citation>
    <scope>NUCLEOTIDE SEQUENCE [LARGE SCALE GENOMIC DNA]</scope>
    <source>
        <strain evidence="2 3">CTTW</strain>
    </source>
</reference>
<accession>A0A7I8DK34</accession>
<dbReference type="SUPFAM" id="SSF51658">
    <property type="entry name" value="Xylose isomerase-like"/>
    <property type="match status" value="1"/>
</dbReference>
<reference evidence="2 3" key="2">
    <citation type="submission" date="2020-08" db="EMBL/GenBank/DDBJ databases">
        <authorList>
            <person name="Ueki A."/>
            <person name="Tonouchi A."/>
        </authorList>
    </citation>
    <scope>NUCLEOTIDE SEQUENCE [LARGE SCALE GENOMIC DNA]</scope>
    <source>
        <strain evidence="2 3">CTTW</strain>
    </source>
</reference>
<dbReference type="Gene3D" id="3.20.20.150">
    <property type="entry name" value="Divalent-metal-dependent TIM barrel enzymes"/>
    <property type="match status" value="1"/>
</dbReference>